<dbReference type="RefSeq" id="WP_378130702.1">
    <property type="nucleotide sequence ID" value="NZ_JBHSMI010000012.1"/>
</dbReference>
<evidence type="ECO:0000313" key="2">
    <source>
        <dbReference type="EMBL" id="MFC5402341.1"/>
    </source>
</evidence>
<name>A0ABW0HMA2_9BACL</name>
<dbReference type="SUPFAM" id="SSF109604">
    <property type="entry name" value="HD-domain/PDEase-like"/>
    <property type="match status" value="1"/>
</dbReference>
<dbReference type="InterPro" id="IPR006674">
    <property type="entry name" value="HD_domain"/>
</dbReference>
<evidence type="ECO:0000259" key="1">
    <source>
        <dbReference type="Pfam" id="PF01966"/>
    </source>
</evidence>
<dbReference type="Gene3D" id="1.10.3210.10">
    <property type="entry name" value="Hypothetical protein af1432"/>
    <property type="match status" value="1"/>
</dbReference>
<reference evidence="3" key="1">
    <citation type="journal article" date="2019" name="Int. J. Syst. Evol. Microbiol.">
        <title>The Global Catalogue of Microorganisms (GCM) 10K type strain sequencing project: providing services to taxonomists for standard genome sequencing and annotation.</title>
        <authorList>
            <consortium name="The Broad Institute Genomics Platform"/>
            <consortium name="The Broad Institute Genome Sequencing Center for Infectious Disease"/>
            <person name="Wu L."/>
            <person name="Ma J."/>
        </authorList>
    </citation>
    <scope>NUCLEOTIDE SEQUENCE [LARGE SCALE GENOMIC DNA]</scope>
    <source>
        <strain evidence="3">CGMCC 1.18575</strain>
    </source>
</reference>
<dbReference type="Pfam" id="PF01966">
    <property type="entry name" value="HD"/>
    <property type="match status" value="1"/>
</dbReference>
<proteinExistence type="predicted"/>
<dbReference type="Proteomes" id="UP001596113">
    <property type="component" value="Unassembled WGS sequence"/>
</dbReference>
<organism evidence="2 3">
    <name type="scientific">Cohnella soli</name>
    <dbReference type="NCBI Taxonomy" id="425005"/>
    <lineage>
        <taxon>Bacteria</taxon>
        <taxon>Bacillati</taxon>
        <taxon>Bacillota</taxon>
        <taxon>Bacilli</taxon>
        <taxon>Bacillales</taxon>
        <taxon>Paenibacillaceae</taxon>
        <taxon>Cohnella</taxon>
    </lineage>
</organism>
<feature type="domain" description="HD" evidence="1">
    <location>
        <begin position="67"/>
        <end position="137"/>
    </location>
</feature>
<dbReference type="EMBL" id="JBHSMI010000012">
    <property type="protein sequence ID" value="MFC5402341.1"/>
    <property type="molecule type" value="Genomic_DNA"/>
</dbReference>
<keyword evidence="3" id="KW-1185">Reference proteome</keyword>
<gene>
    <name evidence="2" type="ORF">ACFPOF_06290</name>
</gene>
<accession>A0ABW0HMA2</accession>
<evidence type="ECO:0000313" key="3">
    <source>
        <dbReference type="Proteomes" id="UP001596113"/>
    </source>
</evidence>
<protein>
    <submittedName>
        <fullName evidence="2">HD domain-containing protein</fullName>
    </submittedName>
</protein>
<comment type="caution">
    <text evidence="2">The sequence shown here is derived from an EMBL/GenBank/DDBJ whole genome shotgun (WGS) entry which is preliminary data.</text>
</comment>
<sequence length="197" mass="23493">MLIFRRMKDVKSVIPKQAGGQHMSLFRRLFPVGTRSLLFGVHQFLWHPWTVYRAWRYLYGKPTWREIVCIFLHDLGYFGKPNMDGKEGGRHPEVGAKIADRLFGDEYRQLVLYHSRHYAKMQGELPSKLCWADKLSIMFDPKWFYLLRARFTGEIKEYRFYGKSSVAMSKSDSEWFDWITHHFVESARMESTQIKKV</sequence>